<dbReference type="InterPro" id="IPR041577">
    <property type="entry name" value="RT_RNaseH_2"/>
</dbReference>
<proteinExistence type="predicted"/>
<accession>A0A803Q1L4</accession>
<sequence>MLPDQMRCEFLGEDKTFPVIISASLSDVEREKLLRVLKKHMKVIGWTLADIKRISPSIVMHRILMEDGVKSTIVEQRRLNPLTKEVVRKGVLIWGDDGGNDEKNELIPTRTVTGWKIVSITGEADFCTIVITLNWDLPLKLMCDASDYAVGAVLEQRVDTVFRTIYYASRTLNYAQLNYSNIEKEMFAIVFACDKFRPYLIGNKVIMSTEIKDKKGTENLVVDQLSRLELQESSNMNELHINNEFLDEKLFLSKETVMTPWFADYVIFLAANVTPPDMSRQQLKKFFSDVNHYYWEEPILYSIVTIR</sequence>
<dbReference type="EnsemblPlants" id="evm.model.07.1170">
    <property type="protein sequence ID" value="cds.evm.model.07.1170"/>
    <property type="gene ID" value="evm.TU.07.1170"/>
</dbReference>
<keyword evidence="3" id="KW-1185">Reference proteome</keyword>
<name>A0A803Q1L4_CANSA</name>
<dbReference type="OMA" id="FCTIVIT"/>
<evidence type="ECO:0000313" key="2">
    <source>
        <dbReference type="EnsemblPlants" id="cds.evm.model.07.1170"/>
    </source>
</evidence>
<dbReference type="FunFam" id="3.10.20.370:FF:000001">
    <property type="entry name" value="Retrovirus-related Pol polyprotein from transposon 17.6-like protein"/>
    <property type="match status" value="1"/>
</dbReference>
<dbReference type="CDD" id="cd09274">
    <property type="entry name" value="RNase_HI_RT_Ty3"/>
    <property type="match status" value="1"/>
</dbReference>
<evidence type="ECO:0000259" key="1">
    <source>
        <dbReference type="Pfam" id="PF17919"/>
    </source>
</evidence>
<organism evidence="2 3">
    <name type="scientific">Cannabis sativa</name>
    <name type="common">Hemp</name>
    <name type="synonym">Marijuana</name>
    <dbReference type="NCBI Taxonomy" id="3483"/>
    <lineage>
        <taxon>Eukaryota</taxon>
        <taxon>Viridiplantae</taxon>
        <taxon>Streptophyta</taxon>
        <taxon>Embryophyta</taxon>
        <taxon>Tracheophyta</taxon>
        <taxon>Spermatophyta</taxon>
        <taxon>Magnoliopsida</taxon>
        <taxon>eudicotyledons</taxon>
        <taxon>Gunneridae</taxon>
        <taxon>Pentapetalae</taxon>
        <taxon>rosids</taxon>
        <taxon>fabids</taxon>
        <taxon>Rosales</taxon>
        <taxon>Cannabaceae</taxon>
        <taxon>Cannabis</taxon>
    </lineage>
</organism>
<dbReference type="Proteomes" id="UP000596661">
    <property type="component" value="Chromosome 7"/>
</dbReference>
<dbReference type="EMBL" id="UZAU01000655">
    <property type="status" value="NOT_ANNOTATED_CDS"/>
    <property type="molecule type" value="Genomic_DNA"/>
</dbReference>
<reference evidence="2" key="1">
    <citation type="submission" date="2018-11" db="EMBL/GenBank/DDBJ databases">
        <authorList>
            <person name="Grassa J C."/>
        </authorList>
    </citation>
    <scope>NUCLEOTIDE SEQUENCE [LARGE SCALE GENOMIC DNA]</scope>
</reference>
<dbReference type="PANTHER" id="PTHR34072:SF52">
    <property type="entry name" value="RIBONUCLEASE H"/>
    <property type="match status" value="1"/>
</dbReference>
<dbReference type="Gramene" id="evm.model.07.1170">
    <property type="protein sequence ID" value="cds.evm.model.07.1170"/>
    <property type="gene ID" value="evm.TU.07.1170"/>
</dbReference>
<feature type="domain" description="Reverse transcriptase/retrotransposon-derived protein RNase H-like" evidence="1">
    <location>
        <begin position="134"/>
        <end position="206"/>
    </location>
</feature>
<dbReference type="SUPFAM" id="SSF56672">
    <property type="entry name" value="DNA/RNA polymerases"/>
    <property type="match status" value="1"/>
</dbReference>
<reference evidence="2" key="2">
    <citation type="submission" date="2021-03" db="UniProtKB">
        <authorList>
            <consortium name="EnsemblPlants"/>
        </authorList>
    </citation>
    <scope>IDENTIFICATION</scope>
</reference>
<dbReference type="Gene3D" id="3.10.20.370">
    <property type="match status" value="1"/>
</dbReference>
<evidence type="ECO:0000313" key="3">
    <source>
        <dbReference type="Proteomes" id="UP000596661"/>
    </source>
</evidence>
<protein>
    <recommendedName>
        <fullName evidence="1">Reverse transcriptase/retrotransposon-derived protein RNase H-like domain-containing protein</fullName>
    </recommendedName>
</protein>
<dbReference type="InterPro" id="IPR043502">
    <property type="entry name" value="DNA/RNA_pol_sf"/>
</dbReference>
<dbReference type="AlphaFoldDB" id="A0A803Q1L4"/>
<dbReference type="Pfam" id="PF17919">
    <property type="entry name" value="RT_RNaseH_2"/>
    <property type="match status" value="1"/>
</dbReference>
<dbReference type="PANTHER" id="PTHR34072">
    <property type="entry name" value="ENZYMATIC POLYPROTEIN-RELATED"/>
    <property type="match status" value="1"/>
</dbReference>